<name>A0A1C3K417_9BURK</name>
<dbReference type="Proteomes" id="UP000078558">
    <property type="component" value="Chromosome I"/>
</dbReference>
<sequence>MQTDTTPRTLLIEIPGLRWSSDQARTVRQQAAGVVLDILTAVDVDETWIYTALDSKAPEPLLSALRAAIAQVSPGHAIRHRTLQALTTLGNAADGRAQPWHYTSQTDIPADTEAEFNRWFDEEHLPALAGLDGTVHACRYRTDGSPRYLASYDLKTRDTQGSPIWRAAIDTPWRDRMHPRFVNPRRVMFQRLP</sequence>
<keyword evidence="3" id="KW-1185">Reference proteome</keyword>
<evidence type="ECO:0000313" key="2">
    <source>
        <dbReference type="EMBL" id="SOE51041.1"/>
    </source>
</evidence>
<gene>
    <name evidence="1" type="ORF">ODI_03597</name>
    <name evidence="2" type="ORF">ODI_R3151</name>
</gene>
<reference evidence="2 3" key="2">
    <citation type="submission" date="2017-08" db="EMBL/GenBank/DDBJ databases">
        <authorList>
            <person name="de Groot N.N."/>
        </authorList>
    </citation>
    <scope>NUCLEOTIDE SEQUENCE [LARGE SCALE GENOMIC DNA]</scope>
    <source>
        <strain evidence="2">Orrdi1</strain>
    </source>
</reference>
<protein>
    <submittedName>
        <fullName evidence="1">Uncharacterized protein</fullName>
    </submittedName>
</protein>
<dbReference type="AlphaFoldDB" id="A0A1C3K417"/>
<dbReference type="EMBL" id="FLRC01000030">
    <property type="protein sequence ID" value="SBT26253.1"/>
    <property type="molecule type" value="Genomic_DNA"/>
</dbReference>
<dbReference type="OrthoDB" id="6537357at2"/>
<dbReference type="RefSeq" id="WP_067755681.1">
    <property type="nucleotide sequence ID" value="NZ_LT907988.1"/>
</dbReference>
<dbReference type="STRING" id="1851544.ODI_03597"/>
<dbReference type="EMBL" id="LT907988">
    <property type="protein sequence ID" value="SOE51041.1"/>
    <property type="molecule type" value="Genomic_DNA"/>
</dbReference>
<reference evidence="1 3" key="1">
    <citation type="submission" date="2016-06" db="EMBL/GenBank/DDBJ databases">
        <authorList>
            <person name="Kjaerup R.B."/>
            <person name="Dalgaard T.S."/>
            <person name="Juul-Madsen H.R."/>
        </authorList>
    </citation>
    <scope>NUCLEOTIDE SEQUENCE [LARGE SCALE GENOMIC DNA]</scope>
    <source>
        <strain evidence="1">Orrdi1</strain>
    </source>
</reference>
<evidence type="ECO:0000313" key="1">
    <source>
        <dbReference type="EMBL" id="SBT26253.1"/>
    </source>
</evidence>
<evidence type="ECO:0000313" key="3">
    <source>
        <dbReference type="Proteomes" id="UP000078558"/>
    </source>
</evidence>
<organism evidence="1 3">
    <name type="scientific">Orrella dioscoreae</name>
    <dbReference type="NCBI Taxonomy" id="1851544"/>
    <lineage>
        <taxon>Bacteria</taxon>
        <taxon>Pseudomonadati</taxon>
        <taxon>Pseudomonadota</taxon>
        <taxon>Betaproteobacteria</taxon>
        <taxon>Burkholderiales</taxon>
        <taxon>Alcaligenaceae</taxon>
        <taxon>Orrella</taxon>
    </lineage>
</organism>
<accession>A0A1C3K417</accession>
<proteinExistence type="predicted"/>
<dbReference type="KEGG" id="odi:ODI_R3151"/>